<dbReference type="PROSITE" id="PS01036">
    <property type="entry name" value="HSP70_3"/>
    <property type="match status" value="1"/>
</dbReference>
<keyword evidence="1" id="KW-0547">Nucleotide-binding</keyword>
<evidence type="ECO:0000256" key="3">
    <source>
        <dbReference type="SAM" id="MobiDB-lite"/>
    </source>
</evidence>
<evidence type="ECO:0000256" key="2">
    <source>
        <dbReference type="ARBA" id="ARBA00022840"/>
    </source>
</evidence>
<evidence type="ECO:0000313" key="5">
    <source>
        <dbReference type="Proteomes" id="UP000244811"/>
    </source>
</evidence>
<feature type="compositionally biased region" description="Basic and acidic residues" evidence="3">
    <location>
        <begin position="763"/>
        <end position="778"/>
    </location>
</feature>
<dbReference type="InterPro" id="IPR043129">
    <property type="entry name" value="ATPase_NBD"/>
</dbReference>
<dbReference type="GO" id="GO:0005634">
    <property type="term" value="C:nucleus"/>
    <property type="evidence" value="ECO:0007669"/>
    <property type="project" value="TreeGrafter"/>
</dbReference>
<reference evidence="4" key="1">
    <citation type="submission" date="2022-07" db="EMBL/GenBank/DDBJ databases">
        <title>Evaluation of T. orientalis genome assembly methods using nanopore sequencing and analysis of variation between genomes.</title>
        <authorList>
            <person name="Yam J."/>
            <person name="Micallef M.L."/>
            <person name="Liu M."/>
            <person name="Djordjevic S.P."/>
            <person name="Bogema D.R."/>
            <person name="Jenkins C."/>
        </authorList>
    </citation>
    <scope>NUCLEOTIDE SEQUENCE</scope>
    <source>
        <strain evidence="4">Goon Nure</strain>
    </source>
</reference>
<dbReference type="AlphaFoldDB" id="A0A976MCQ3"/>
<dbReference type="GO" id="GO:0140662">
    <property type="term" value="F:ATP-dependent protein folding chaperone"/>
    <property type="evidence" value="ECO:0007669"/>
    <property type="project" value="InterPro"/>
</dbReference>
<gene>
    <name evidence="4" type="ORF">MACK_001582</name>
</gene>
<accession>A0A976MCQ3</accession>
<feature type="compositionally biased region" description="Basic and acidic residues" evidence="3">
    <location>
        <begin position="483"/>
        <end position="506"/>
    </location>
</feature>
<dbReference type="Gene3D" id="3.90.640.10">
    <property type="entry name" value="Actin, Chain A, domain 4"/>
    <property type="match status" value="1"/>
</dbReference>
<dbReference type="FunFam" id="3.90.640.10:FF:000004">
    <property type="entry name" value="Heat shock 70 kDa protein 4"/>
    <property type="match status" value="1"/>
</dbReference>
<feature type="region of interest" description="Disordered" evidence="3">
    <location>
        <begin position="479"/>
        <end position="510"/>
    </location>
</feature>
<keyword evidence="4" id="KW-0346">Stress response</keyword>
<dbReference type="Gene3D" id="3.30.30.30">
    <property type="match status" value="1"/>
</dbReference>
<evidence type="ECO:0000256" key="1">
    <source>
        <dbReference type="ARBA" id="ARBA00022741"/>
    </source>
</evidence>
<dbReference type="GO" id="GO:0005829">
    <property type="term" value="C:cytosol"/>
    <property type="evidence" value="ECO:0007669"/>
    <property type="project" value="TreeGrafter"/>
</dbReference>
<protein>
    <submittedName>
        <fullName evidence="4">Heat shock protein</fullName>
    </submittedName>
</protein>
<dbReference type="Gene3D" id="1.20.1270.10">
    <property type="match status" value="1"/>
</dbReference>
<feature type="region of interest" description="Disordered" evidence="3">
    <location>
        <begin position="763"/>
        <end position="808"/>
    </location>
</feature>
<dbReference type="PRINTS" id="PR00301">
    <property type="entry name" value="HEATSHOCK70"/>
</dbReference>
<evidence type="ECO:0000313" key="4">
    <source>
        <dbReference type="EMBL" id="UKK02226.2"/>
    </source>
</evidence>
<feature type="compositionally biased region" description="Acidic residues" evidence="3">
    <location>
        <begin position="779"/>
        <end position="808"/>
    </location>
</feature>
<dbReference type="InterPro" id="IPR018181">
    <property type="entry name" value="Heat_shock_70_CS"/>
</dbReference>
<dbReference type="PANTHER" id="PTHR45639">
    <property type="entry name" value="HSC70CB, ISOFORM G-RELATED"/>
    <property type="match status" value="1"/>
</dbReference>
<dbReference type="Proteomes" id="UP000244811">
    <property type="component" value="Chromosome 2"/>
</dbReference>
<dbReference type="EMBL" id="CP056071">
    <property type="protein sequence ID" value="UKK02226.2"/>
    <property type="molecule type" value="Genomic_DNA"/>
</dbReference>
<organism evidence="4 5">
    <name type="scientific">Theileria orientalis</name>
    <dbReference type="NCBI Taxonomy" id="68886"/>
    <lineage>
        <taxon>Eukaryota</taxon>
        <taxon>Sar</taxon>
        <taxon>Alveolata</taxon>
        <taxon>Apicomplexa</taxon>
        <taxon>Aconoidasida</taxon>
        <taxon>Piroplasmida</taxon>
        <taxon>Theileriidae</taxon>
        <taxon>Theileria</taxon>
    </lineage>
</organism>
<dbReference type="SUPFAM" id="SSF100934">
    <property type="entry name" value="Heat shock protein 70kD (HSP70), C-terminal subdomain"/>
    <property type="match status" value="1"/>
</dbReference>
<keyword evidence="2" id="KW-0067">ATP-binding</keyword>
<proteinExistence type="predicted"/>
<dbReference type="InterPro" id="IPR013126">
    <property type="entry name" value="Hsp_70_fam"/>
</dbReference>
<name>A0A976MCQ3_THEOR</name>
<dbReference type="SUPFAM" id="SSF53067">
    <property type="entry name" value="Actin-like ATPase domain"/>
    <property type="match status" value="2"/>
</dbReference>
<dbReference type="GO" id="GO:0005524">
    <property type="term" value="F:ATP binding"/>
    <property type="evidence" value="ECO:0007669"/>
    <property type="project" value="UniProtKB-KW"/>
</dbReference>
<dbReference type="PANTHER" id="PTHR45639:SF4">
    <property type="entry name" value="HSC70CB, ISOFORM G"/>
    <property type="match status" value="1"/>
</dbReference>
<dbReference type="Pfam" id="PF00012">
    <property type="entry name" value="HSP70"/>
    <property type="match status" value="1"/>
</dbReference>
<sequence length="808" mass="91438">MPVLGVDIGSSTSTVATILRGAIDIVLNDVSQRYTATCVSYGDLQRIFGDQANTQIVSNFRNTCRGFFNVLGLSTSEDHWNVTELDKFFSSTAFTVDEKGHLAFQVTNGGKTTTVSALAVLTGYLNYLTEMAEKYTGGVCREIVMSHPSWFSEYQKNLMVASVRATGSNCLRVVSEGFAMAMDYGMYRLKQLSDETATTVALVNVGHSHTTVALVDFFASYCVVLSEVSDRDLGGRYLECMLMKEMCQEFNKKYKLDPLANNKTRLKVEAVASKVKRVLSANSDSSYSLECLMEDYDLTGNVKREEFESLCSKEFLPRLSELLTTALRESGRTQDAIHSVEVVGGITRVPCIQALISTVFNKPISKTLNADESVARGCVLQGAINSKHYMVRKYNVVEKLRRPLSVCALPGLGPFTQMQNVERIVVGEVGSSKSEVFVLRVPFEPPFTVLASYDDPRVNSRHQLPTFQYTLSSVVASGSAVNEGDKNEKEDENEGKKEEEKSQPEKEGDDVEEYLNKVEKECNQNEGKKEDGMAKLDKDANGWILKYQFDDTGNLVSYCRGLDVCVLSPFKFDLEQLTTNEANQRRKDMNETIRLKTLNDLETYVYTARDKLNNTHREFVEAKMQSQMLKKLDEVENWLYENRLGSLLEFEAKHNGLSTMFEPVENNYRVYTNKEQNLGNFFTRLKQIYEYAVGKEAEWTNVPEGERVEVVNKINGLNNTTMELVEKEKNMPRYNNPLYTMEQLEEQMNLLRTEMEQLMKKYKVVEEPKSTESKKEEKNEGDEGNEDMADAQEGDNEESEFVEPEEIP</sequence>
<dbReference type="InterPro" id="IPR029048">
    <property type="entry name" value="HSP70_C_sf"/>
</dbReference>
<dbReference type="Gene3D" id="3.30.420.40">
    <property type="match status" value="2"/>
</dbReference>